<dbReference type="OrthoDB" id="194865at2759"/>
<dbReference type="PANTHER" id="PTHR14189:SF0">
    <property type="entry name" value="PROTEIN PHOSPHATASE METHYLESTERASE 1"/>
    <property type="match status" value="1"/>
</dbReference>
<dbReference type="PANTHER" id="PTHR14189">
    <property type="entry name" value="PROTEIN PHOSPHATASE METHYLESTERASE-1 RELATED"/>
    <property type="match status" value="1"/>
</dbReference>
<proteinExistence type="inferred from homology"/>
<evidence type="ECO:0000256" key="6">
    <source>
        <dbReference type="SAM" id="MobiDB-lite"/>
    </source>
</evidence>
<keyword evidence="3" id="KW-0719">Serine esterase</keyword>
<feature type="region of interest" description="Disordered" evidence="6">
    <location>
        <begin position="1"/>
        <end position="27"/>
    </location>
</feature>
<comment type="catalytic activity">
    <reaction evidence="5">
        <text>[phosphatase 2A protein]-C-terminal L-leucine methyl ester + H2O = [phosphatase 2A protein]-C-terminal L-leucine + methanol + H(+)</text>
        <dbReference type="Rhea" id="RHEA:48548"/>
        <dbReference type="Rhea" id="RHEA-COMP:12134"/>
        <dbReference type="Rhea" id="RHEA-COMP:12135"/>
        <dbReference type="ChEBI" id="CHEBI:15377"/>
        <dbReference type="ChEBI" id="CHEBI:15378"/>
        <dbReference type="ChEBI" id="CHEBI:17790"/>
        <dbReference type="ChEBI" id="CHEBI:90516"/>
        <dbReference type="ChEBI" id="CHEBI:90517"/>
        <dbReference type="EC" id="3.1.1.89"/>
    </reaction>
</comment>
<feature type="non-terminal residue" evidence="8">
    <location>
        <position position="214"/>
    </location>
</feature>
<evidence type="ECO:0000256" key="5">
    <source>
        <dbReference type="ARBA" id="ARBA00049203"/>
    </source>
</evidence>
<dbReference type="InterPro" id="IPR029058">
    <property type="entry name" value="AB_hydrolase_fold"/>
</dbReference>
<evidence type="ECO:0000256" key="1">
    <source>
        <dbReference type="ARBA" id="ARBA00008645"/>
    </source>
</evidence>
<protein>
    <recommendedName>
        <fullName evidence="2">protein phosphatase methylesterase-1</fullName>
        <ecNumber evidence="2">3.1.1.89</ecNumber>
    </recommendedName>
</protein>
<dbReference type="Pfam" id="PF12697">
    <property type="entry name" value="Abhydrolase_6"/>
    <property type="match status" value="1"/>
</dbReference>
<dbReference type="InterPro" id="IPR016812">
    <property type="entry name" value="PPase_methylesterase_euk"/>
</dbReference>
<dbReference type="SUPFAM" id="SSF53474">
    <property type="entry name" value="alpha/beta-Hydrolases"/>
    <property type="match status" value="1"/>
</dbReference>
<dbReference type="InterPro" id="IPR000073">
    <property type="entry name" value="AB_hydrolase_1"/>
</dbReference>
<evidence type="ECO:0000256" key="3">
    <source>
        <dbReference type="ARBA" id="ARBA00022487"/>
    </source>
</evidence>
<dbReference type="Gene3D" id="3.40.50.1820">
    <property type="entry name" value="alpha/beta hydrolase"/>
    <property type="match status" value="1"/>
</dbReference>
<dbReference type="GO" id="GO:0051723">
    <property type="term" value="F:protein methylesterase activity"/>
    <property type="evidence" value="ECO:0007669"/>
    <property type="project" value="UniProtKB-EC"/>
</dbReference>
<gene>
    <name evidence="8" type="ORF">BLA29_004785</name>
</gene>
<comment type="similarity">
    <text evidence="1">Belongs to the AB hydrolase superfamily.</text>
</comment>
<keyword evidence="4" id="KW-0378">Hydrolase</keyword>
<dbReference type="Proteomes" id="UP000194236">
    <property type="component" value="Unassembled WGS sequence"/>
</dbReference>
<reference evidence="8 9" key="1">
    <citation type="submission" date="2017-03" db="EMBL/GenBank/DDBJ databases">
        <title>Genome Survey of Euroglyphus maynei.</title>
        <authorList>
            <person name="Arlian L.G."/>
            <person name="Morgan M.S."/>
            <person name="Rider S.D."/>
        </authorList>
    </citation>
    <scope>NUCLEOTIDE SEQUENCE [LARGE SCALE GENOMIC DNA]</scope>
    <source>
        <strain evidence="8">Arlian Lab</strain>
        <tissue evidence="8">Whole body</tissue>
    </source>
</reference>
<dbReference type="PRINTS" id="PR00111">
    <property type="entry name" value="ABHYDROLASE"/>
</dbReference>
<evidence type="ECO:0000256" key="4">
    <source>
        <dbReference type="ARBA" id="ARBA00022801"/>
    </source>
</evidence>
<dbReference type="EMBL" id="MUJZ01017323">
    <property type="protein sequence ID" value="OTF80634.1"/>
    <property type="molecule type" value="Genomic_DNA"/>
</dbReference>
<sequence length="214" mass="23717">MQNPSGLPPHMHKFLPSSLSGMQRPPSSGRLLASKHFALRRKSDRDFTPSHWSQYFTAQKDITINDGDVFRVYIHEQSESIVDMPVLLLLHGGGFTALTWSLFVKSLAELCNVRIMAIDIRGHGSTHTANDEDLSIVTMVNDITQVLMKMFDQSMPELILMGHSMGGALAAHFVDKCCESSINSRILGLIVIDVVEGTAKQALSQMQQVLQSRP</sequence>
<evidence type="ECO:0000259" key="7">
    <source>
        <dbReference type="Pfam" id="PF12697"/>
    </source>
</evidence>
<name>A0A1Y3BKU6_EURMA</name>
<accession>A0A1Y3BKU6</accession>
<comment type="caution">
    <text evidence="8">The sequence shown here is derived from an EMBL/GenBank/DDBJ whole genome shotgun (WGS) entry which is preliminary data.</text>
</comment>
<evidence type="ECO:0000256" key="2">
    <source>
        <dbReference type="ARBA" id="ARBA00013111"/>
    </source>
</evidence>
<evidence type="ECO:0000313" key="9">
    <source>
        <dbReference type="Proteomes" id="UP000194236"/>
    </source>
</evidence>
<evidence type="ECO:0000313" key="8">
    <source>
        <dbReference type="EMBL" id="OTF80634.1"/>
    </source>
</evidence>
<dbReference type="EC" id="3.1.1.89" evidence="2"/>
<feature type="domain" description="AB hydrolase-1" evidence="7">
    <location>
        <begin position="87"/>
        <end position="193"/>
    </location>
</feature>
<keyword evidence="9" id="KW-1185">Reference proteome</keyword>
<dbReference type="AlphaFoldDB" id="A0A1Y3BKU6"/>
<organism evidence="8 9">
    <name type="scientific">Euroglyphus maynei</name>
    <name type="common">Mayne's house dust mite</name>
    <dbReference type="NCBI Taxonomy" id="6958"/>
    <lineage>
        <taxon>Eukaryota</taxon>
        <taxon>Metazoa</taxon>
        <taxon>Ecdysozoa</taxon>
        <taxon>Arthropoda</taxon>
        <taxon>Chelicerata</taxon>
        <taxon>Arachnida</taxon>
        <taxon>Acari</taxon>
        <taxon>Acariformes</taxon>
        <taxon>Sarcoptiformes</taxon>
        <taxon>Astigmata</taxon>
        <taxon>Psoroptidia</taxon>
        <taxon>Analgoidea</taxon>
        <taxon>Pyroglyphidae</taxon>
        <taxon>Pyroglyphinae</taxon>
        <taxon>Euroglyphus</taxon>
    </lineage>
</organism>